<reference evidence="2 3" key="1">
    <citation type="submission" date="2016-02" db="EMBL/GenBank/DDBJ databases">
        <authorList>
            <person name="Wen L."/>
            <person name="He K."/>
            <person name="Yang H."/>
        </authorList>
    </citation>
    <scope>NUCLEOTIDE SEQUENCE [LARGE SCALE GENOMIC DNA]</scope>
    <source>
        <strain evidence="2">Trichococcus_R210</strain>
    </source>
</reference>
<protein>
    <submittedName>
        <fullName evidence="2">Uncharacterized protein</fullName>
    </submittedName>
</protein>
<name>A0A143YLQ8_9LACT</name>
<accession>A0A143YLQ8</accession>
<evidence type="ECO:0000313" key="2">
    <source>
        <dbReference type="EMBL" id="CZQ93798.1"/>
    </source>
</evidence>
<evidence type="ECO:0000313" key="3">
    <source>
        <dbReference type="Proteomes" id="UP000076878"/>
    </source>
</evidence>
<evidence type="ECO:0000256" key="1">
    <source>
        <dbReference type="SAM" id="MobiDB-lite"/>
    </source>
</evidence>
<organism evidence="2 3">
    <name type="scientific">Trichococcus ilyis</name>
    <dbReference type="NCBI Taxonomy" id="640938"/>
    <lineage>
        <taxon>Bacteria</taxon>
        <taxon>Bacillati</taxon>
        <taxon>Bacillota</taxon>
        <taxon>Bacilli</taxon>
        <taxon>Lactobacillales</taxon>
        <taxon>Carnobacteriaceae</taxon>
        <taxon>Trichococcus</taxon>
    </lineage>
</organism>
<sequence length="141" mass="14851">MVGRLNSGEAAVVGGDRLLGCFPPARGLCPELGASSDEKGVHRKTVLRRYVNSGDRMLAGGGCMVARLNSGEAAAVGGDRLLGCFPPAGGLCPELGVSSDEEGSHRKTELRRVAQLRGANAGRRKLRGGEAELRRSRRGRR</sequence>
<gene>
    <name evidence="2" type="ORF">TR210_1159</name>
</gene>
<dbReference type="EMBL" id="FJNB01000007">
    <property type="protein sequence ID" value="CZQ93798.1"/>
    <property type="molecule type" value="Genomic_DNA"/>
</dbReference>
<dbReference type="AlphaFoldDB" id="A0A143YLQ8"/>
<feature type="region of interest" description="Disordered" evidence="1">
    <location>
        <begin position="117"/>
        <end position="141"/>
    </location>
</feature>
<dbReference type="STRING" id="640938.TR210_1159"/>
<proteinExistence type="predicted"/>
<dbReference type="Proteomes" id="UP000076878">
    <property type="component" value="Unassembled WGS sequence"/>
</dbReference>